<evidence type="ECO:0000256" key="1">
    <source>
        <dbReference type="SAM" id="Phobius"/>
    </source>
</evidence>
<feature type="transmembrane region" description="Helical" evidence="1">
    <location>
        <begin position="92"/>
        <end position="116"/>
    </location>
</feature>
<protein>
    <recommendedName>
        <fullName evidence="4">ABC transporter permease</fullName>
    </recommendedName>
</protein>
<accession>A0ABW4GLA9</accession>
<dbReference type="Proteomes" id="UP001597097">
    <property type="component" value="Unassembled WGS sequence"/>
</dbReference>
<keyword evidence="1" id="KW-0472">Membrane</keyword>
<keyword evidence="1" id="KW-0812">Transmembrane</keyword>
<evidence type="ECO:0000313" key="3">
    <source>
        <dbReference type="Proteomes" id="UP001597097"/>
    </source>
</evidence>
<comment type="caution">
    <text evidence="2">The sequence shown here is derived from an EMBL/GenBank/DDBJ whole genome shotgun (WGS) entry which is preliminary data.</text>
</comment>
<feature type="transmembrane region" description="Helical" evidence="1">
    <location>
        <begin position="198"/>
        <end position="215"/>
    </location>
</feature>
<reference evidence="3" key="1">
    <citation type="journal article" date="2019" name="Int. J. Syst. Evol. Microbiol.">
        <title>The Global Catalogue of Microorganisms (GCM) 10K type strain sequencing project: providing services to taxonomists for standard genome sequencing and annotation.</title>
        <authorList>
            <consortium name="The Broad Institute Genomics Platform"/>
            <consortium name="The Broad Institute Genome Sequencing Center for Infectious Disease"/>
            <person name="Wu L."/>
            <person name="Ma J."/>
        </authorList>
    </citation>
    <scope>NUCLEOTIDE SEQUENCE [LARGE SCALE GENOMIC DNA]</scope>
    <source>
        <strain evidence="3">CGMCC 1.15399</strain>
    </source>
</reference>
<proteinExistence type="predicted"/>
<dbReference type="RefSeq" id="WP_378624402.1">
    <property type="nucleotide sequence ID" value="NZ_JBHUCM010000038.1"/>
</dbReference>
<keyword evidence="3" id="KW-1185">Reference proteome</keyword>
<evidence type="ECO:0008006" key="4">
    <source>
        <dbReference type="Google" id="ProtNLM"/>
    </source>
</evidence>
<keyword evidence="1" id="KW-1133">Transmembrane helix</keyword>
<feature type="transmembrane region" description="Helical" evidence="1">
    <location>
        <begin position="128"/>
        <end position="147"/>
    </location>
</feature>
<feature type="transmembrane region" description="Helical" evidence="1">
    <location>
        <begin position="46"/>
        <end position="67"/>
    </location>
</feature>
<feature type="transmembrane region" description="Helical" evidence="1">
    <location>
        <begin position="222"/>
        <end position="244"/>
    </location>
</feature>
<evidence type="ECO:0000313" key="2">
    <source>
        <dbReference type="EMBL" id="MFD1543390.1"/>
    </source>
</evidence>
<organism evidence="2 3">
    <name type="scientific">Nonomuraea guangzhouensis</name>
    <dbReference type="NCBI Taxonomy" id="1291555"/>
    <lineage>
        <taxon>Bacteria</taxon>
        <taxon>Bacillati</taxon>
        <taxon>Actinomycetota</taxon>
        <taxon>Actinomycetes</taxon>
        <taxon>Streptosporangiales</taxon>
        <taxon>Streptosporangiaceae</taxon>
        <taxon>Nonomuraea</taxon>
    </lineage>
</organism>
<feature type="transmembrane region" description="Helical" evidence="1">
    <location>
        <begin position="154"/>
        <end position="171"/>
    </location>
</feature>
<sequence length="466" mass="49789">MTGQLFRVELRRMVRHPLVWGMAALVLGVQIQLSRGQQPDLTVDPVHATGIASCLAGALLVVASLAVSRDGRHGMPELLAALPGRAEARTRAVLFAAVVVAVVGQAVVVGGYLLVRALSGPAGGRLDVFEPLTALGVGALGAALGVAVGRWARWLIAGPVVVGGLGLLIMFNTDPGSWWLPVMQTHWMDWPDRPSGPHLVYVLALAVLAGLAALLRHGRRPVAMVAAVVALAVAVPAGATAAAVRPAAQFPTGKTLTLGDVDARVRERYFGRDAYRCEQREGVRYCALSDYASWIPLWAGVVAPIVRAMPPSARDRVPVVKQYTSSWSYTYEDGVAIAPMAWGTDDQRRLLAQFLAFDIGGFDKACSAHGQARVVVALWLMGQSSTISRPGYLYMDGRMAARSGVDFGDTEVGYAKLLLQSPGARERVWANWDALMRPATTVEQALPLLGLPQRYPTSKPKGTPCR</sequence>
<dbReference type="EMBL" id="JBHUCM010000038">
    <property type="protein sequence ID" value="MFD1543390.1"/>
    <property type="molecule type" value="Genomic_DNA"/>
</dbReference>
<gene>
    <name evidence="2" type="ORF">ACFSJ0_40550</name>
</gene>
<name>A0ABW4GLA9_9ACTN</name>